<dbReference type="OrthoDB" id="4153866at2759"/>
<comment type="similarity">
    <text evidence="1">Belongs to the AIM6 family.</text>
</comment>
<evidence type="ECO:0000313" key="3">
    <source>
        <dbReference type="EMBL" id="KAF9697976.1"/>
    </source>
</evidence>
<comment type="caution">
    <text evidence="3">The sequence shown here is derived from an EMBL/GenBank/DDBJ whole genome shotgun (WGS) entry which is preliminary data.</text>
</comment>
<reference evidence="3" key="2">
    <citation type="submission" date="2020-09" db="EMBL/GenBank/DDBJ databases">
        <title>Reference genome assembly for Australian Ascochyta lentis isolate Al4.</title>
        <authorList>
            <person name="Lee R.C."/>
            <person name="Farfan-Caceres L.M."/>
            <person name="Debler J.W."/>
            <person name="Williams A.H."/>
            <person name="Henares B.M."/>
        </authorList>
    </citation>
    <scope>NUCLEOTIDE SEQUENCE</scope>
    <source>
        <strain evidence="3">Al4</strain>
    </source>
</reference>
<name>A0A8H7J921_9PLEO</name>
<dbReference type="EMBL" id="RZGK01000007">
    <property type="protein sequence ID" value="KAF9697976.1"/>
    <property type="molecule type" value="Genomic_DNA"/>
</dbReference>
<dbReference type="GO" id="GO:0006629">
    <property type="term" value="P:lipid metabolic process"/>
    <property type="evidence" value="ECO:0007669"/>
    <property type="project" value="InterPro"/>
</dbReference>
<dbReference type="PANTHER" id="PTHR31571">
    <property type="entry name" value="ALTERED INHERITANCE OF MITOCHONDRIA PROTEIN 6"/>
    <property type="match status" value="1"/>
</dbReference>
<dbReference type="Proteomes" id="UP000651452">
    <property type="component" value="Unassembled WGS sequence"/>
</dbReference>
<keyword evidence="4" id="KW-1185">Reference proteome</keyword>
<dbReference type="GO" id="GO:0008081">
    <property type="term" value="F:phosphoric diester hydrolase activity"/>
    <property type="evidence" value="ECO:0007669"/>
    <property type="project" value="InterPro"/>
</dbReference>
<gene>
    <name evidence="3" type="ORF">EKO04_003966</name>
</gene>
<proteinExistence type="inferred from homology"/>
<dbReference type="InterPro" id="IPR051236">
    <property type="entry name" value="HAT_RTT109-like"/>
</dbReference>
<dbReference type="AlphaFoldDB" id="A0A8H7J921"/>
<organism evidence="3 4">
    <name type="scientific">Ascochyta lentis</name>
    <dbReference type="NCBI Taxonomy" id="205686"/>
    <lineage>
        <taxon>Eukaryota</taxon>
        <taxon>Fungi</taxon>
        <taxon>Dikarya</taxon>
        <taxon>Ascomycota</taxon>
        <taxon>Pezizomycotina</taxon>
        <taxon>Dothideomycetes</taxon>
        <taxon>Pleosporomycetidae</taxon>
        <taxon>Pleosporales</taxon>
        <taxon>Pleosporineae</taxon>
        <taxon>Didymellaceae</taxon>
        <taxon>Ascochyta</taxon>
    </lineage>
</organism>
<sequence>MEGVRPISCHSHNDYWRKKPLYEALQCGCTSVEADVWLVNDDLLVGHSRSSLQKEKTLWSLYVDPLVRLLDDQNHNQSTGEPIASTVKNGVFSEDPTQTLVLLVDVKDVDAQSVLPVISAHLSALRRKDYLSYWNGSELRSGPITVVLTGNAPFNMVNAPSAHRDIFFDAPLADLSEEPKSRYTNNVRSNLVASRNVSKHVTSIDSGTMSDSGSGAFVEFNVANSYFASVSFRKAIGYTWFGRLSSSQIKTIRGQIKEAQRRGLKVRYWATPTWPIAIRNHIWQILLDEGVDYLNVDDVWAAKKLLGMTESLPLAVV</sequence>
<dbReference type="InterPro" id="IPR017946">
    <property type="entry name" value="PLC-like_Pdiesterase_TIM-brl"/>
</dbReference>
<evidence type="ECO:0000256" key="1">
    <source>
        <dbReference type="ARBA" id="ARBA00008858"/>
    </source>
</evidence>
<accession>A0A8H7J921</accession>
<reference evidence="3" key="1">
    <citation type="submission" date="2018-12" db="EMBL/GenBank/DDBJ databases">
        <authorList>
            <person name="Syme R.A."/>
            <person name="Farfan-Caceres L."/>
            <person name="Lichtenzveig J."/>
        </authorList>
    </citation>
    <scope>NUCLEOTIDE SEQUENCE</scope>
    <source>
        <strain evidence="3">Al4</strain>
    </source>
</reference>
<protein>
    <recommendedName>
        <fullName evidence="2">Altered inheritance of mitochondria protein 6</fullName>
    </recommendedName>
</protein>
<dbReference type="PANTHER" id="PTHR31571:SF1">
    <property type="entry name" value="ALTERED INHERITANCE OF MITOCHONDRIA PROTEIN 6"/>
    <property type="match status" value="1"/>
</dbReference>
<dbReference type="SUPFAM" id="SSF51695">
    <property type="entry name" value="PLC-like phosphodiesterases"/>
    <property type="match status" value="1"/>
</dbReference>
<evidence type="ECO:0000256" key="2">
    <source>
        <dbReference type="ARBA" id="ARBA00014286"/>
    </source>
</evidence>
<evidence type="ECO:0000313" key="4">
    <source>
        <dbReference type="Proteomes" id="UP000651452"/>
    </source>
</evidence>